<name>A0A5B7GYL4_PORTR</name>
<protein>
    <submittedName>
        <fullName evidence="2">Uncharacterized protein</fullName>
    </submittedName>
</protein>
<keyword evidence="3" id="KW-1185">Reference proteome</keyword>
<proteinExistence type="predicted"/>
<evidence type="ECO:0000313" key="3">
    <source>
        <dbReference type="Proteomes" id="UP000324222"/>
    </source>
</evidence>
<feature type="compositionally biased region" description="Polar residues" evidence="1">
    <location>
        <begin position="26"/>
        <end position="35"/>
    </location>
</feature>
<comment type="caution">
    <text evidence="2">The sequence shown here is derived from an EMBL/GenBank/DDBJ whole genome shotgun (WGS) entry which is preliminary data.</text>
</comment>
<dbReference type="EMBL" id="VSRR010020068">
    <property type="protein sequence ID" value="MPC62793.1"/>
    <property type="molecule type" value="Genomic_DNA"/>
</dbReference>
<sequence>MGDTKPSDSNFEYLPGDDNSDDSGEMTHSQTQSPCSVPGLTTLTLPTCLPFLWLLLCAHMKPSHIHVYEYLTIKAQNLGRHQAGVRTAGHPGEPLMEHKGSAPDTWGQSVTMASDHALLRQTQTEASKIQAMIEAAHLCFRTRRLTPQWR</sequence>
<organism evidence="2 3">
    <name type="scientific">Portunus trituberculatus</name>
    <name type="common">Swimming crab</name>
    <name type="synonym">Neptunus trituberculatus</name>
    <dbReference type="NCBI Taxonomy" id="210409"/>
    <lineage>
        <taxon>Eukaryota</taxon>
        <taxon>Metazoa</taxon>
        <taxon>Ecdysozoa</taxon>
        <taxon>Arthropoda</taxon>
        <taxon>Crustacea</taxon>
        <taxon>Multicrustacea</taxon>
        <taxon>Malacostraca</taxon>
        <taxon>Eumalacostraca</taxon>
        <taxon>Eucarida</taxon>
        <taxon>Decapoda</taxon>
        <taxon>Pleocyemata</taxon>
        <taxon>Brachyura</taxon>
        <taxon>Eubrachyura</taxon>
        <taxon>Portunoidea</taxon>
        <taxon>Portunidae</taxon>
        <taxon>Portuninae</taxon>
        <taxon>Portunus</taxon>
    </lineage>
</organism>
<reference evidence="2 3" key="1">
    <citation type="submission" date="2019-05" db="EMBL/GenBank/DDBJ databases">
        <title>Another draft genome of Portunus trituberculatus and its Hox gene families provides insights of decapod evolution.</title>
        <authorList>
            <person name="Jeong J.-H."/>
            <person name="Song I."/>
            <person name="Kim S."/>
            <person name="Choi T."/>
            <person name="Kim D."/>
            <person name="Ryu S."/>
            <person name="Kim W."/>
        </authorList>
    </citation>
    <scope>NUCLEOTIDE SEQUENCE [LARGE SCALE GENOMIC DNA]</scope>
    <source>
        <tissue evidence="2">Muscle</tissue>
    </source>
</reference>
<evidence type="ECO:0000256" key="1">
    <source>
        <dbReference type="SAM" id="MobiDB-lite"/>
    </source>
</evidence>
<accession>A0A5B7GYL4</accession>
<evidence type="ECO:0000313" key="2">
    <source>
        <dbReference type="EMBL" id="MPC62793.1"/>
    </source>
</evidence>
<gene>
    <name evidence="2" type="ORF">E2C01_056883</name>
</gene>
<dbReference type="Proteomes" id="UP000324222">
    <property type="component" value="Unassembled WGS sequence"/>
</dbReference>
<dbReference type="AlphaFoldDB" id="A0A5B7GYL4"/>
<feature type="region of interest" description="Disordered" evidence="1">
    <location>
        <begin position="1"/>
        <end position="36"/>
    </location>
</feature>